<keyword evidence="1" id="KW-1133">Transmembrane helix</keyword>
<comment type="caution">
    <text evidence="2">The sequence shown here is derived from an EMBL/GenBank/DDBJ whole genome shotgun (WGS) entry which is preliminary data.</text>
</comment>
<evidence type="ECO:0000256" key="1">
    <source>
        <dbReference type="SAM" id="Phobius"/>
    </source>
</evidence>
<name>A0ABR9T9B0_9SPHI</name>
<gene>
    <name evidence="2" type="ORF">C4F40_14450</name>
</gene>
<dbReference type="EMBL" id="PSKQ01000022">
    <property type="protein sequence ID" value="MBE8721926.1"/>
    <property type="molecule type" value="Genomic_DNA"/>
</dbReference>
<feature type="transmembrane region" description="Helical" evidence="1">
    <location>
        <begin position="37"/>
        <end position="58"/>
    </location>
</feature>
<sequence length="62" mass="7064">MTSLHLYVEAVGHPFAIRMYAGELKLEKTTTPGKKPYLLLNLPYCLGAYLHAYVAWLVQQKL</sequence>
<evidence type="ECO:0000313" key="2">
    <source>
        <dbReference type="EMBL" id="MBE8721926.1"/>
    </source>
</evidence>
<organism evidence="2 3">
    <name type="scientific">Sphingobacterium pedocola</name>
    <dbReference type="NCBI Taxonomy" id="2082722"/>
    <lineage>
        <taxon>Bacteria</taxon>
        <taxon>Pseudomonadati</taxon>
        <taxon>Bacteroidota</taxon>
        <taxon>Sphingobacteriia</taxon>
        <taxon>Sphingobacteriales</taxon>
        <taxon>Sphingobacteriaceae</taxon>
        <taxon>Sphingobacterium</taxon>
    </lineage>
</organism>
<accession>A0ABR9T9B0</accession>
<keyword evidence="1" id="KW-0472">Membrane</keyword>
<dbReference type="RefSeq" id="WP_196939842.1">
    <property type="nucleotide sequence ID" value="NZ_MU158690.1"/>
</dbReference>
<protein>
    <submittedName>
        <fullName evidence="2">Uncharacterized protein</fullName>
    </submittedName>
</protein>
<keyword evidence="3" id="KW-1185">Reference proteome</keyword>
<evidence type="ECO:0000313" key="3">
    <source>
        <dbReference type="Proteomes" id="UP000618319"/>
    </source>
</evidence>
<reference evidence="2 3" key="1">
    <citation type="submission" date="2018-02" db="EMBL/GenBank/DDBJ databases">
        <title>Sphingobacterium KA21.</title>
        <authorList>
            <person name="Vasarhelyi B.M."/>
            <person name="Deshmukh S."/>
            <person name="Balint B."/>
            <person name="Kukolya J."/>
        </authorList>
    </citation>
    <scope>NUCLEOTIDE SEQUENCE [LARGE SCALE GENOMIC DNA]</scope>
    <source>
        <strain evidence="2 3">Ka21</strain>
    </source>
</reference>
<proteinExistence type="predicted"/>
<keyword evidence="1" id="KW-0812">Transmembrane</keyword>
<dbReference type="Proteomes" id="UP000618319">
    <property type="component" value="Unassembled WGS sequence"/>
</dbReference>